<evidence type="ECO:0008006" key="3">
    <source>
        <dbReference type="Google" id="ProtNLM"/>
    </source>
</evidence>
<evidence type="ECO:0000313" key="1">
    <source>
        <dbReference type="EMBL" id="UTO16129.1"/>
    </source>
</evidence>
<dbReference type="Proteomes" id="UP001059607">
    <property type="component" value="Chromosome"/>
</dbReference>
<keyword evidence="2" id="KW-1185">Reference proteome</keyword>
<dbReference type="InterPro" id="IPR036526">
    <property type="entry name" value="C-N_Hydrolase_sf"/>
</dbReference>
<sequence>MDIPVFYWHQNFGFGSREAPTTWMMRFAQLEEQLTRMSALLSSSSSSSSAVEAVAGLKPIAIFVAPEYLFRPQTIEKNTVTALSYSEQEKQDITRSLGALSAKFPGVLMFCGTVVWRKGVDAIPSRLLAPALAAWNPPGQEVFDEEDQQTDIFYDAFDPTALHQQAEFERRAKYAAGISAWHAARKSHKKGASTRLFREPAMVANIDGFNQQQTYQQKIAALQAPELKYLVKNTCFVYLDGVLVLKYSKQNDFHETYQNASIQFVPGTQCPTINIWGHTLAMMICADYNDRHIKTYVDANAIIWVTISDSLSVTAGEKLPPTKTKSGFAAHIAAAGDEAGCKLFQRSGKGVADVPLKPVGPVLLLGILPIPVR</sequence>
<evidence type="ECO:0000313" key="2">
    <source>
        <dbReference type="Proteomes" id="UP001059607"/>
    </source>
</evidence>
<gene>
    <name evidence="1" type="ORF">NK667_07225</name>
</gene>
<organism evidence="1 2">
    <name type="scientific">Pseudomonas nunensis</name>
    <dbReference type="NCBI Taxonomy" id="2961896"/>
    <lineage>
        <taxon>Bacteria</taxon>
        <taxon>Pseudomonadati</taxon>
        <taxon>Pseudomonadota</taxon>
        <taxon>Gammaproteobacteria</taxon>
        <taxon>Pseudomonadales</taxon>
        <taxon>Pseudomonadaceae</taxon>
        <taxon>Pseudomonas</taxon>
    </lineage>
</organism>
<dbReference type="EMBL" id="CP101125">
    <property type="protein sequence ID" value="UTO16129.1"/>
    <property type="molecule type" value="Genomic_DNA"/>
</dbReference>
<accession>A0ABY5EKC7</accession>
<name>A0ABY5EKC7_9PSED</name>
<dbReference type="RefSeq" id="WP_054614195.1">
    <property type="nucleotide sequence ID" value="NZ_CP101125.1"/>
</dbReference>
<reference evidence="1" key="1">
    <citation type="submission" date="2022-07" db="EMBL/GenBank/DDBJ databases">
        <title>Pseudomonas nunamit sp. nov. an antifungal species isolated from Greenland.</title>
        <authorList>
            <person name="Ntana F."/>
            <person name="Hennessy R.C."/>
            <person name="Zervas A."/>
            <person name="Stougaard P."/>
        </authorList>
    </citation>
    <scope>NUCLEOTIDE SEQUENCE</scope>
    <source>
        <strain evidence="1">In5</strain>
    </source>
</reference>
<dbReference type="Gene3D" id="3.60.110.10">
    <property type="entry name" value="Carbon-nitrogen hydrolase"/>
    <property type="match status" value="1"/>
</dbReference>
<proteinExistence type="predicted"/>
<protein>
    <recommendedName>
        <fullName evidence="3">CN hydrolase domain-containing protein</fullName>
    </recommendedName>
</protein>